<dbReference type="GO" id="GO:0004721">
    <property type="term" value="F:phosphoprotein phosphatase activity"/>
    <property type="evidence" value="ECO:0007669"/>
    <property type="project" value="UniProtKB-KW"/>
</dbReference>
<proteinExistence type="inferred from homology"/>
<dbReference type="SMART" id="SM00568">
    <property type="entry name" value="GRAM"/>
    <property type="match status" value="2"/>
</dbReference>
<protein>
    <recommendedName>
        <fullName evidence="9">Myotubularin</fullName>
        <ecNumber evidence="8">3.1.3.95</ecNumber>
    </recommendedName>
    <alternativeName>
        <fullName evidence="22">Phosphatidylinositol-3,5-bisphosphate 3-phosphatase</fullName>
    </alternativeName>
    <alternativeName>
        <fullName evidence="21">Phosphatidylinositol-3-phosphate phosphatase</fullName>
    </alternativeName>
</protein>
<dbReference type="GO" id="GO:0052629">
    <property type="term" value="F:phosphatidylinositol-3,5-bisphosphate 3-phosphatase activity"/>
    <property type="evidence" value="ECO:0007669"/>
    <property type="project" value="UniProtKB-EC"/>
</dbReference>
<evidence type="ECO:0000256" key="6">
    <source>
        <dbReference type="ARBA" id="ARBA00004603"/>
    </source>
</evidence>
<evidence type="ECO:0000256" key="8">
    <source>
        <dbReference type="ARBA" id="ARBA00012903"/>
    </source>
</evidence>
<keyword evidence="10" id="KW-1003">Cell membrane</keyword>
<evidence type="ECO:0000256" key="3">
    <source>
        <dbReference type="ARBA" id="ARBA00004204"/>
    </source>
</evidence>
<evidence type="ECO:0000313" key="29">
    <source>
        <dbReference type="EMBL" id="EMP35381.1"/>
    </source>
</evidence>
<dbReference type="CDD" id="cd13355">
    <property type="entry name" value="PH-GRAM_MTM1"/>
    <property type="match status" value="1"/>
</dbReference>
<dbReference type="PANTHER" id="PTHR10807:SF69">
    <property type="entry name" value="MYOTUBULARIN"/>
    <property type="match status" value="1"/>
</dbReference>
<evidence type="ECO:0000256" key="25">
    <source>
        <dbReference type="PIRSR" id="PIRSR630564-2"/>
    </source>
</evidence>
<dbReference type="InterPro" id="IPR037857">
    <property type="entry name" value="MTMR1_PH-GRAM"/>
</dbReference>
<evidence type="ECO:0000256" key="10">
    <source>
        <dbReference type="ARBA" id="ARBA00022475"/>
    </source>
</evidence>
<comment type="catalytic activity">
    <reaction evidence="19">
        <text>1,2-dioctanoyl-sn-glycero-3-phospho-(1D-myo-inositol-3,5-bisphosphate) + H2O = 1,2-dioctanoyl-sn-glycero-3-phospho-(1D-myo-inositol-5-phosphate) + phosphate</text>
        <dbReference type="Rhea" id="RHEA:45632"/>
        <dbReference type="ChEBI" id="CHEBI:15377"/>
        <dbReference type="ChEBI" id="CHEBI:43474"/>
        <dbReference type="ChEBI" id="CHEBI:78911"/>
        <dbReference type="ChEBI" id="CHEBI:85342"/>
    </reaction>
</comment>
<evidence type="ECO:0000256" key="26">
    <source>
        <dbReference type="SAM" id="MobiDB-lite"/>
    </source>
</evidence>
<evidence type="ECO:0000256" key="13">
    <source>
        <dbReference type="ARBA" id="ARBA00022801"/>
    </source>
</evidence>
<feature type="region of interest" description="Disordered" evidence="26">
    <location>
        <begin position="1215"/>
        <end position="1241"/>
    </location>
</feature>
<evidence type="ECO:0000256" key="4">
    <source>
        <dbReference type="ARBA" id="ARBA00004466"/>
    </source>
</evidence>
<keyword evidence="30" id="KW-1185">Reference proteome</keyword>
<evidence type="ECO:0000259" key="28">
    <source>
        <dbReference type="PROSITE" id="PS51339"/>
    </source>
</evidence>
<feature type="binding site" evidence="25">
    <location>
        <begin position="382"/>
        <end position="383"/>
    </location>
    <ligand>
        <name>substrate</name>
    </ligand>
</feature>
<dbReference type="PROSITE" id="PS00383">
    <property type="entry name" value="TYR_PHOSPHATASE_1"/>
    <property type="match status" value="2"/>
</dbReference>
<reference evidence="30" key="1">
    <citation type="journal article" date="2013" name="Nat. Genet.">
        <title>The draft genomes of soft-shell turtle and green sea turtle yield insights into the development and evolution of the turtle-specific body plan.</title>
        <authorList>
            <person name="Wang Z."/>
            <person name="Pascual-Anaya J."/>
            <person name="Zadissa A."/>
            <person name="Li W."/>
            <person name="Niimura Y."/>
            <person name="Huang Z."/>
            <person name="Li C."/>
            <person name="White S."/>
            <person name="Xiong Z."/>
            <person name="Fang D."/>
            <person name="Wang B."/>
            <person name="Ming Y."/>
            <person name="Chen Y."/>
            <person name="Zheng Y."/>
            <person name="Kuraku S."/>
            <person name="Pignatelli M."/>
            <person name="Herrero J."/>
            <person name="Beal K."/>
            <person name="Nozawa M."/>
            <person name="Li Q."/>
            <person name="Wang J."/>
            <person name="Zhang H."/>
            <person name="Yu L."/>
            <person name="Shigenobu S."/>
            <person name="Wang J."/>
            <person name="Liu J."/>
            <person name="Flicek P."/>
            <person name="Searle S."/>
            <person name="Wang J."/>
            <person name="Kuratani S."/>
            <person name="Yin Y."/>
            <person name="Aken B."/>
            <person name="Zhang G."/>
            <person name="Irie N."/>
        </authorList>
    </citation>
    <scope>NUCLEOTIDE SEQUENCE [LARGE SCALE GENOMIC DNA]</scope>
</reference>
<dbReference type="GO" id="GO:0005886">
    <property type="term" value="C:plasma membrane"/>
    <property type="evidence" value="ECO:0007669"/>
    <property type="project" value="UniProtKB-SubCell"/>
</dbReference>
<dbReference type="GO" id="GO:0004438">
    <property type="term" value="F:phosphatidylinositol-3-phosphate phosphatase activity"/>
    <property type="evidence" value="ECO:0007669"/>
    <property type="project" value="TreeGrafter"/>
</dbReference>
<evidence type="ECO:0000256" key="17">
    <source>
        <dbReference type="ARBA" id="ARBA00023273"/>
    </source>
</evidence>
<dbReference type="PANTHER" id="PTHR10807">
    <property type="entry name" value="MYOTUBULARIN-RELATED"/>
    <property type="match status" value="1"/>
</dbReference>
<keyword evidence="17" id="KW-0966">Cell projection</keyword>
<dbReference type="GO" id="GO:0046716">
    <property type="term" value="P:muscle cell cellular homeostasis"/>
    <property type="evidence" value="ECO:0007669"/>
    <property type="project" value="TreeGrafter"/>
</dbReference>
<feature type="compositionally biased region" description="Basic and acidic residues" evidence="26">
    <location>
        <begin position="86"/>
        <end position="105"/>
    </location>
</feature>
<dbReference type="PROSITE" id="PS50056">
    <property type="entry name" value="TYR_PHOSPHATASE_2"/>
    <property type="match status" value="2"/>
</dbReference>
<dbReference type="GO" id="GO:1902902">
    <property type="term" value="P:negative regulation of autophagosome assembly"/>
    <property type="evidence" value="ECO:0007669"/>
    <property type="project" value="TreeGrafter"/>
</dbReference>
<dbReference type="GO" id="GO:0046856">
    <property type="term" value="P:phosphatidylinositol dephosphorylation"/>
    <property type="evidence" value="ECO:0007669"/>
    <property type="project" value="InterPro"/>
</dbReference>
<name>M7BBS1_CHEMY</name>
<evidence type="ECO:0000256" key="18">
    <source>
        <dbReference type="ARBA" id="ARBA00023672"/>
    </source>
</evidence>
<evidence type="ECO:0000256" key="19">
    <source>
        <dbReference type="ARBA" id="ARBA00023712"/>
    </source>
</evidence>
<keyword evidence="14" id="KW-0904">Protein phosphatase</keyword>
<evidence type="ECO:0000256" key="7">
    <source>
        <dbReference type="ARBA" id="ARBA00007471"/>
    </source>
</evidence>
<dbReference type="GO" id="GO:0048311">
    <property type="term" value="P:mitochondrion distribution"/>
    <property type="evidence" value="ECO:0007669"/>
    <property type="project" value="TreeGrafter"/>
</dbReference>
<dbReference type="Pfam" id="PF02893">
    <property type="entry name" value="GRAM"/>
    <property type="match status" value="2"/>
</dbReference>
<evidence type="ECO:0000256" key="5">
    <source>
        <dbReference type="ARBA" id="ARBA00004486"/>
    </source>
</evidence>
<accession>M7BBS1</accession>
<evidence type="ECO:0000256" key="2">
    <source>
        <dbReference type="ARBA" id="ARBA00004202"/>
    </source>
</evidence>
<keyword evidence="16" id="KW-0472">Membrane</keyword>
<dbReference type="InterPro" id="IPR011993">
    <property type="entry name" value="PH-like_dom_sf"/>
</dbReference>
<dbReference type="PROSITE" id="PS51339">
    <property type="entry name" value="PPASE_MYOTUBULARIN"/>
    <property type="match status" value="2"/>
</dbReference>
<feature type="domain" description="Myotubularin phosphatase" evidence="28">
    <location>
        <begin position="232"/>
        <end position="607"/>
    </location>
</feature>
<evidence type="ECO:0000256" key="12">
    <source>
        <dbReference type="ARBA" id="ARBA00022753"/>
    </source>
</evidence>
<evidence type="ECO:0000256" key="21">
    <source>
        <dbReference type="ARBA" id="ARBA00031219"/>
    </source>
</evidence>
<evidence type="ECO:0000256" key="11">
    <source>
        <dbReference type="ARBA" id="ARBA00022490"/>
    </source>
</evidence>
<keyword evidence="15" id="KW-0443">Lipid metabolism</keyword>
<comment type="subcellular location">
    <subcellularLocation>
        <location evidence="2">Cell membrane</location>
        <topology evidence="2">Peripheral membrane protein</topology>
    </subcellularLocation>
    <subcellularLocation>
        <location evidence="5">Cell projection</location>
        <location evidence="5">Filopodium</location>
    </subcellularLocation>
    <subcellularLocation>
        <location evidence="4">Cell projection</location>
        <location evidence="4">Ruffle</location>
    </subcellularLocation>
    <subcellularLocation>
        <location evidence="3">Cytoplasm</location>
        <location evidence="3">Myofibril</location>
        <location evidence="3">Sarcomere</location>
    </subcellularLocation>
    <subcellularLocation>
        <location evidence="6">Late endosome</location>
    </subcellularLocation>
</comment>
<dbReference type="SUPFAM" id="SSF50729">
    <property type="entry name" value="PH domain-like"/>
    <property type="match status" value="2"/>
</dbReference>
<dbReference type="InterPro" id="IPR029021">
    <property type="entry name" value="Prot-tyrosine_phosphatase-like"/>
</dbReference>
<evidence type="ECO:0000256" key="22">
    <source>
        <dbReference type="ARBA" id="ARBA00032571"/>
    </source>
</evidence>
<comment type="catalytic activity">
    <reaction evidence="23">
        <text>a 1,2-diacyl-sn-glycero-3-phospho-(1D-myo-inositol-3-phosphate) + H2O = a 1,2-diacyl-sn-glycero-3-phospho-(1D-myo-inositol) + phosphate</text>
        <dbReference type="Rhea" id="RHEA:12316"/>
        <dbReference type="ChEBI" id="CHEBI:15377"/>
        <dbReference type="ChEBI" id="CHEBI:43474"/>
        <dbReference type="ChEBI" id="CHEBI:57880"/>
        <dbReference type="ChEBI" id="CHEBI:58088"/>
    </reaction>
</comment>
<dbReference type="Pfam" id="PF06602">
    <property type="entry name" value="Myotub-related"/>
    <property type="match status" value="2"/>
</dbReference>
<dbReference type="InterPro" id="IPR000387">
    <property type="entry name" value="Tyr_Pase_dom"/>
</dbReference>
<dbReference type="AlphaFoldDB" id="M7BBS1"/>
<evidence type="ECO:0000256" key="14">
    <source>
        <dbReference type="ARBA" id="ARBA00022912"/>
    </source>
</evidence>
<dbReference type="Gene3D" id="2.30.29.30">
    <property type="entry name" value="Pleckstrin-homology domain (PH domain)/Phosphotyrosine-binding domain (PTB)"/>
    <property type="match status" value="2"/>
</dbReference>
<dbReference type="eggNOG" id="KOG4471">
    <property type="taxonomic scope" value="Eukaryota"/>
</dbReference>
<feature type="domain" description="Tyrosine specific protein phosphatases" evidence="27">
    <location>
        <begin position="413"/>
        <end position="460"/>
    </location>
</feature>
<dbReference type="InterPro" id="IPR010569">
    <property type="entry name" value="Myotubularin-like_Pase_dom"/>
</dbReference>
<evidence type="ECO:0000256" key="9">
    <source>
        <dbReference type="ARBA" id="ARBA00016293"/>
    </source>
</evidence>
<feature type="binding site" evidence="25">
    <location>
        <begin position="444"/>
        <end position="450"/>
    </location>
    <ligand>
        <name>substrate</name>
    </ligand>
</feature>
<sequence length="1241" mass="141104">MLIFARSVVSMLHLQKSHFVVRGLALKSTSLGRIWVSVDAIRQYWPLGAIPECSIVTALDSTFNSDALASCKCFNASPIISIPKASADKKTPKDGTKWEQNEEIPRLPGETRVTDKEVIYVCPFNGAVKGRLYVTNYRLYLRSVEIDPVVILDVPLGVIARIEKMGGASSRGENSYGLDITCKDMRNLRFALKQEGHSRRDIFEILTKHAFPQSHNLPFFAFVNEEKFAENGWMVYNPMSEYRRQGLPNEQWRVTFINEHYGLCDTYPSLLVVPYNATDDDLKKVAAFRSRNRIPVLSWIHPENQAVVMRSSQPLVGMSGKRNKDDERYLDIIRDANGQISKLTIYDARPSVNAVANKATGGGYEGDDAYPNAELFFLDIHNIHVMRESLKKLKDIVYPNVEESHWLSSLESTHWLEHIKLVLTGAIQVADKVSSGKSSVLVHCSDGWDRTAQLTSLAMLMLDSYYRTIVGFEVLVQKEWISFGHKFASRIGHGDKNHADADRSPIFLQFIDCVWQMSKQFPTAFEFNEQFLITILDHLYSCRFGTFLYSCESVREKEKVTERTLSLWSLINSEKAKHTNPFYTKELNRALYPVASMRHLELWVNYYIRWNPRIRQQTVNSSRQSLAFVLYSTEDIGIAQQNIDILKIAGGRSAGCPGHQGGIKTEVTGSKCEKSGQGPTGSHVEWCKQLIAATISSQISGSVPSDSVSRDYRSNFTEFYRTKAKDVMYICPFMGAVSGTLTVTDFKMYFKNVERDPHFVLDVPLGVISRVEKIGVQSHGDNSCGIEIVCKDMRNLRLAYKQEEQSRLEIFENLVTQAFPLSNGLPLFAFSYKEKFSVNGWKVYDPMAEYKRQGLPNESWKISKVNSTYELCDTYPTMFVVPTSVKDDDLSKVAAFRAKGRIPVLSWIHPESQATITRCSQPLVGPNDKRCKEDEKYLQTIMDANAQSHKLIIFDARQNSVADTNKAKGGGYESESAYPNAELVFLEIHNIHVMRESLRKLKEIVYPSIDEARWLSNVDSTHWLEYIRILLAGAVRIADKIESGKTSVVVHCSDGWDRTAQLTSLAMLMLDSYYRTIKGFEALIEKEWISFGHRFAMRVGHGADDHADAVRSPIFLQFLDCVWQMTKQEISTKTVSLWSYINSQLDEFTNPFYVNYENHVLYPVASLNHLELWVNYYVRWNPRMRPQMPIHQNLKELLAIRAELQKKVEDLQREAATRSISSSSARGSSSSHSASPVRTSV</sequence>
<evidence type="ECO:0000256" key="23">
    <source>
        <dbReference type="ARBA" id="ARBA00045080"/>
    </source>
</evidence>
<keyword evidence="11" id="KW-0963">Cytoplasm</keyword>
<feature type="domain" description="Tyrosine specific protein phosphatases" evidence="27">
    <location>
        <begin position="1021"/>
        <end position="1083"/>
    </location>
</feature>
<dbReference type="EMBL" id="KB528689">
    <property type="protein sequence ID" value="EMP35381.1"/>
    <property type="molecule type" value="Genomic_DNA"/>
</dbReference>
<dbReference type="SUPFAM" id="SSF52799">
    <property type="entry name" value="(Phosphotyrosine protein) phosphatases II"/>
    <property type="match status" value="2"/>
</dbReference>
<dbReference type="InterPro" id="IPR016130">
    <property type="entry name" value="Tyr_Pase_AS"/>
</dbReference>
<evidence type="ECO:0000256" key="20">
    <source>
        <dbReference type="ARBA" id="ARBA00023732"/>
    </source>
</evidence>
<dbReference type="GO" id="GO:0030017">
    <property type="term" value="C:sarcomere"/>
    <property type="evidence" value="ECO:0007669"/>
    <property type="project" value="UniProtKB-SubCell"/>
</dbReference>
<comment type="catalytic activity">
    <reaction evidence="1">
        <text>a 1,2-diacyl-sn-glycero-3-phospho-(1D-myo-inositol-3,5-bisphosphate) + H2O = a 1,2-diacyl-sn-glycero-3-phospho-(1D-myo-inositol-5-phosphate) + phosphate</text>
        <dbReference type="Rhea" id="RHEA:39019"/>
        <dbReference type="ChEBI" id="CHEBI:15377"/>
        <dbReference type="ChEBI" id="CHEBI:43474"/>
        <dbReference type="ChEBI" id="CHEBI:57795"/>
        <dbReference type="ChEBI" id="CHEBI:57923"/>
        <dbReference type="EC" id="3.1.3.95"/>
    </reaction>
</comment>
<dbReference type="FunFam" id="2.30.29.30:FF:000038">
    <property type="entry name" value="Myotubularin 1, isoform CRA_a"/>
    <property type="match status" value="2"/>
</dbReference>
<keyword evidence="12" id="KW-0967">Endosome</keyword>
<dbReference type="CDD" id="cd13358">
    <property type="entry name" value="PH-GRAM_MTMR1"/>
    <property type="match status" value="1"/>
</dbReference>
<evidence type="ECO:0000256" key="15">
    <source>
        <dbReference type="ARBA" id="ARBA00023098"/>
    </source>
</evidence>
<dbReference type="STRING" id="8469.M7BBS1"/>
<dbReference type="InterPro" id="IPR004182">
    <property type="entry name" value="GRAM"/>
</dbReference>
<feature type="compositionally biased region" description="Low complexity" evidence="26">
    <location>
        <begin position="1217"/>
        <end position="1241"/>
    </location>
</feature>
<dbReference type="CDD" id="cd14591">
    <property type="entry name" value="PTP-MTM1"/>
    <property type="match status" value="1"/>
</dbReference>
<evidence type="ECO:0000256" key="24">
    <source>
        <dbReference type="PIRSR" id="PIRSR630564-1"/>
    </source>
</evidence>
<dbReference type="EC" id="3.1.3.95" evidence="8"/>
<comment type="similarity">
    <text evidence="7">Belongs to the protein-tyrosine phosphatase family. Non-receptor class myotubularin subfamily.</text>
</comment>
<feature type="active site" description="Phosphocysteine intermediate" evidence="24">
    <location>
        <position position="444"/>
    </location>
</feature>
<gene>
    <name evidence="29" type="ORF">UY3_07344</name>
</gene>
<evidence type="ECO:0000313" key="30">
    <source>
        <dbReference type="Proteomes" id="UP000031443"/>
    </source>
</evidence>
<comment type="catalytic activity">
    <reaction evidence="20">
        <text>1,2-dioctanoyl-sn-glycero-3-phospho-(1-D-myo-inositol-3-phosphate) + H2O = 1,2-dioctanoyl-sn-glycero-3-phospho-(1D-myo-inositol) + phosphate</text>
        <dbReference type="Rhea" id="RHEA:42328"/>
        <dbReference type="ChEBI" id="CHEBI:15377"/>
        <dbReference type="ChEBI" id="CHEBI:43474"/>
        <dbReference type="ChEBI" id="CHEBI:65221"/>
        <dbReference type="ChEBI" id="CHEBI:78934"/>
    </reaction>
</comment>
<feature type="domain" description="Myotubularin phosphatase" evidence="28">
    <location>
        <begin position="840"/>
        <end position="1177"/>
    </location>
</feature>
<dbReference type="InterPro" id="IPR030564">
    <property type="entry name" value="Myotubularin"/>
</dbReference>
<evidence type="ECO:0000256" key="16">
    <source>
        <dbReference type="ARBA" id="ARBA00023136"/>
    </source>
</evidence>
<organism evidence="29 30">
    <name type="scientific">Chelonia mydas</name>
    <name type="common">Green sea-turtle</name>
    <name type="synonym">Chelonia agassizi</name>
    <dbReference type="NCBI Taxonomy" id="8469"/>
    <lineage>
        <taxon>Eukaryota</taxon>
        <taxon>Metazoa</taxon>
        <taxon>Chordata</taxon>
        <taxon>Craniata</taxon>
        <taxon>Vertebrata</taxon>
        <taxon>Euteleostomi</taxon>
        <taxon>Archelosauria</taxon>
        <taxon>Testudinata</taxon>
        <taxon>Testudines</taxon>
        <taxon>Cryptodira</taxon>
        <taxon>Durocryptodira</taxon>
        <taxon>Americhelydia</taxon>
        <taxon>Chelonioidea</taxon>
        <taxon>Cheloniidae</taxon>
        <taxon>Chelonia</taxon>
    </lineage>
</organism>
<keyword evidence="13" id="KW-0378">Hydrolase</keyword>
<dbReference type="GO" id="GO:0001726">
    <property type="term" value="C:ruffle"/>
    <property type="evidence" value="ECO:0007669"/>
    <property type="project" value="UniProtKB-SubCell"/>
</dbReference>
<comment type="catalytic activity">
    <reaction evidence="18">
        <text>1,2-dihexadecanoyl-sn-glycero-3-phospho-(1D-myo-inositol-3,5-bisphosphate) + H2O = 1,2-dihexadecanoyl-sn-glycero-3-phospho-(1D-myo-inositol-5-phosphate) + phosphate</text>
        <dbReference type="Rhea" id="RHEA:45636"/>
        <dbReference type="ChEBI" id="CHEBI:15377"/>
        <dbReference type="ChEBI" id="CHEBI:43474"/>
        <dbReference type="ChEBI" id="CHEBI:78994"/>
        <dbReference type="ChEBI" id="CHEBI:84968"/>
    </reaction>
</comment>
<dbReference type="Proteomes" id="UP000031443">
    <property type="component" value="Unassembled WGS sequence"/>
</dbReference>
<dbReference type="GO" id="GO:0030175">
    <property type="term" value="C:filopodium"/>
    <property type="evidence" value="ECO:0007669"/>
    <property type="project" value="UniProtKB-SubCell"/>
</dbReference>
<dbReference type="SMART" id="SM00404">
    <property type="entry name" value="PTPc_motif"/>
    <property type="match status" value="2"/>
</dbReference>
<dbReference type="InterPro" id="IPR003595">
    <property type="entry name" value="Tyr_Pase_cat"/>
</dbReference>
<evidence type="ECO:0000259" key="27">
    <source>
        <dbReference type="PROSITE" id="PS50056"/>
    </source>
</evidence>
<evidence type="ECO:0000256" key="1">
    <source>
        <dbReference type="ARBA" id="ARBA00001669"/>
    </source>
</evidence>
<feature type="region of interest" description="Disordered" evidence="26">
    <location>
        <begin position="86"/>
        <end position="107"/>
    </location>
</feature>
<dbReference type="GO" id="GO:0005770">
    <property type="term" value="C:late endosome"/>
    <property type="evidence" value="ECO:0007669"/>
    <property type="project" value="UniProtKB-SubCell"/>
</dbReference>